<dbReference type="Proteomes" id="UP001177021">
    <property type="component" value="Unassembled WGS sequence"/>
</dbReference>
<evidence type="ECO:0000313" key="1">
    <source>
        <dbReference type="EMBL" id="CAJ2630290.1"/>
    </source>
</evidence>
<sequence length="165" mass="18632">MIRVMRLLSRSRVRMLAVGGGGGGHGSTVNFNYRRWSSASSSSSVPPISAESFKEAYKEAFNGIDSLRMVEAKLDKLADFMTEVTHVFQDEPEKLFEFVRILLDFRIGSIDLSVFKERLMELLKGHNNLIWKFNNLEIPGVTSLPLDDDGLPFKYDLAAVKDDQE</sequence>
<evidence type="ECO:0000313" key="2">
    <source>
        <dbReference type="Proteomes" id="UP001177021"/>
    </source>
</evidence>
<name>A0ACB0IE95_TRIPR</name>
<comment type="caution">
    <text evidence="1">The sequence shown here is derived from an EMBL/GenBank/DDBJ whole genome shotgun (WGS) entry which is preliminary data.</text>
</comment>
<gene>
    <name evidence="1" type="ORF">MILVUS5_LOCUS2095</name>
</gene>
<reference evidence="1" key="1">
    <citation type="submission" date="2023-10" db="EMBL/GenBank/DDBJ databases">
        <authorList>
            <person name="Rodriguez Cubillos JULIANA M."/>
            <person name="De Vega J."/>
        </authorList>
    </citation>
    <scope>NUCLEOTIDE SEQUENCE</scope>
</reference>
<proteinExistence type="predicted"/>
<keyword evidence="2" id="KW-1185">Reference proteome</keyword>
<protein>
    <submittedName>
        <fullName evidence="1">Uncharacterized protein</fullName>
    </submittedName>
</protein>
<dbReference type="EMBL" id="CASHSV030000001">
    <property type="protein sequence ID" value="CAJ2630290.1"/>
    <property type="molecule type" value="Genomic_DNA"/>
</dbReference>
<accession>A0ACB0IE95</accession>
<organism evidence="1 2">
    <name type="scientific">Trifolium pratense</name>
    <name type="common">Red clover</name>
    <dbReference type="NCBI Taxonomy" id="57577"/>
    <lineage>
        <taxon>Eukaryota</taxon>
        <taxon>Viridiplantae</taxon>
        <taxon>Streptophyta</taxon>
        <taxon>Embryophyta</taxon>
        <taxon>Tracheophyta</taxon>
        <taxon>Spermatophyta</taxon>
        <taxon>Magnoliopsida</taxon>
        <taxon>eudicotyledons</taxon>
        <taxon>Gunneridae</taxon>
        <taxon>Pentapetalae</taxon>
        <taxon>rosids</taxon>
        <taxon>fabids</taxon>
        <taxon>Fabales</taxon>
        <taxon>Fabaceae</taxon>
        <taxon>Papilionoideae</taxon>
        <taxon>50 kb inversion clade</taxon>
        <taxon>NPAAA clade</taxon>
        <taxon>Hologalegina</taxon>
        <taxon>IRL clade</taxon>
        <taxon>Trifolieae</taxon>
        <taxon>Trifolium</taxon>
    </lineage>
</organism>